<feature type="repeat" description="TPR" evidence="3">
    <location>
        <begin position="542"/>
        <end position="575"/>
    </location>
</feature>
<feature type="repeat" description="TPR" evidence="3">
    <location>
        <begin position="712"/>
        <end position="745"/>
    </location>
</feature>
<dbReference type="Pfam" id="PF00515">
    <property type="entry name" value="TPR_1"/>
    <property type="match status" value="5"/>
</dbReference>
<dbReference type="PROSITE" id="PS50293">
    <property type="entry name" value="TPR_REGION"/>
    <property type="match status" value="5"/>
</dbReference>
<dbReference type="SUPFAM" id="SSF143597">
    <property type="entry name" value="YojJ-like"/>
    <property type="match status" value="1"/>
</dbReference>
<sequence length="776" mass="90101">MNNFHELEVELEKLLELYIKEIDGTMKVNVEVLKDGKSEQLQEEVDEEKRSVLGESDIYSILEYHDTFQIEADDISIYIQVHGLPKNIIDYSKNGIKNQYVFIHFLLDYILKRINLIEYGIIVKKVKKLKTEDINIQLSYIVNKFFEKLVLTIQEGEQEEEPTNSLSLKHLDVISTMHYEGAKVNAKLIVINDSYKDTFIHFMVELHKPIPYTEYRKVRKMLELSGQDIFVIGNHQEIYGLGRLKQFYKAQKIEDKILVIDFLNTSYYKISSIDFVKKMIDSSHATIEDIRWTYEQQLIIGFKHKNLFLTDSEFPEKKLRRVLKNTFDTYDKEHKNELENMLEIVRLAANQKKGTMVVITEPSIAEAEMDRLSGQGMQINVLDFAKDVPNNDKALLIERLTSIDGAIYLDTECTCYAIGMILDGKAVADKGNSSRGARYNSAIRYQNLDNLKDRSVIVVISEDGMVDVIGDEIKLQEAIDDVKNLMVDKQYKEALAVLENLLTKYGSVLELDELKADILYELKEYDKALDALNQIVKDENDVQFYFKRGLINRKLQNYEGSIVDYTKVIELRPNYAVAYNNRGVAYDDLGKYDEALENYTKVIELNPNYAKAYNNRGIVYKKLEKYDEALEDYTKAIELNPNYARAYYNRGSIYDDLKEYDEALEDYTKAIELNPDDVDAYNNRGIVSRKLEKYDEALKDYAKAIELKPEDAGLYNNRGVVYKNLMKYDEALKDYTKAIELNPNYATTYNNRAYVHQKLGNNEAAALDRQKYNELK</sequence>
<name>A0ABQ5NPD8_9BACI</name>
<dbReference type="Pfam" id="PF13432">
    <property type="entry name" value="TPR_16"/>
    <property type="match status" value="1"/>
</dbReference>
<evidence type="ECO:0000259" key="4">
    <source>
        <dbReference type="PROSITE" id="PS51794"/>
    </source>
</evidence>
<dbReference type="InterPro" id="IPR036888">
    <property type="entry name" value="DNA_integrity_DisA_N_sf"/>
</dbReference>
<gene>
    <name evidence="5" type="ORF">LYSBPC_33470</name>
</gene>
<dbReference type="EMBL" id="BRZA01000007">
    <property type="protein sequence ID" value="GLC90220.1"/>
    <property type="molecule type" value="Genomic_DNA"/>
</dbReference>
<comment type="caution">
    <text evidence="5">The sequence shown here is derived from an EMBL/GenBank/DDBJ whole genome shotgun (WGS) entry which is preliminary data.</text>
</comment>
<keyword evidence="6" id="KW-1185">Reference proteome</keyword>
<feature type="repeat" description="TPR" evidence="3">
    <location>
        <begin position="576"/>
        <end position="609"/>
    </location>
</feature>
<keyword evidence="2 3" id="KW-0802">TPR repeat</keyword>
<dbReference type="SUPFAM" id="SSF48439">
    <property type="entry name" value="Protein prenylyltransferase"/>
    <property type="match status" value="2"/>
</dbReference>
<dbReference type="InterPro" id="IPR048555">
    <property type="entry name" value="DACNH"/>
</dbReference>
<accession>A0ABQ5NPD8</accession>
<dbReference type="PANTHER" id="PTHR44858">
    <property type="entry name" value="TETRATRICOPEPTIDE REPEAT PROTEIN 6"/>
    <property type="match status" value="1"/>
</dbReference>
<evidence type="ECO:0000256" key="3">
    <source>
        <dbReference type="PROSITE-ProRule" id="PRU00339"/>
    </source>
</evidence>
<evidence type="ECO:0000256" key="2">
    <source>
        <dbReference type="ARBA" id="ARBA00022803"/>
    </source>
</evidence>
<evidence type="ECO:0000313" key="5">
    <source>
        <dbReference type="EMBL" id="GLC90220.1"/>
    </source>
</evidence>
<feature type="domain" description="DAC" evidence="4">
    <location>
        <begin position="316"/>
        <end position="481"/>
    </location>
</feature>
<dbReference type="Proteomes" id="UP001065593">
    <property type="component" value="Unassembled WGS sequence"/>
</dbReference>
<dbReference type="InterPro" id="IPR011990">
    <property type="entry name" value="TPR-like_helical_dom_sf"/>
</dbReference>
<dbReference type="PROSITE" id="PS50005">
    <property type="entry name" value="TPR"/>
    <property type="match status" value="6"/>
</dbReference>
<protein>
    <recommendedName>
        <fullName evidence="4">DAC domain-containing protein</fullName>
    </recommendedName>
</protein>
<dbReference type="Gene3D" id="1.25.40.10">
    <property type="entry name" value="Tetratricopeptide repeat domain"/>
    <property type="match status" value="3"/>
</dbReference>
<feature type="repeat" description="TPR" evidence="3">
    <location>
        <begin position="644"/>
        <end position="677"/>
    </location>
</feature>
<dbReference type="RefSeq" id="WP_264990131.1">
    <property type="nucleotide sequence ID" value="NZ_BRZA01000007.1"/>
</dbReference>
<dbReference type="InterPro" id="IPR050498">
    <property type="entry name" value="Ycf3"/>
</dbReference>
<dbReference type="SMART" id="SM00028">
    <property type="entry name" value="TPR"/>
    <property type="match status" value="6"/>
</dbReference>
<dbReference type="Pfam" id="PF13181">
    <property type="entry name" value="TPR_8"/>
    <property type="match status" value="1"/>
</dbReference>
<dbReference type="Gene3D" id="3.40.1700.10">
    <property type="entry name" value="DNA integrity scanning protein, DisA, N-terminal domain"/>
    <property type="match status" value="1"/>
</dbReference>
<reference evidence="5" key="1">
    <citation type="submission" date="2022-08" db="EMBL/GenBank/DDBJ databases">
        <title>Draft genome sequence of Lysinibacillus sp. strain KH24.</title>
        <authorList>
            <person name="Kanbe H."/>
            <person name="Itoh H."/>
        </authorList>
    </citation>
    <scope>NUCLEOTIDE SEQUENCE</scope>
    <source>
        <strain evidence="5">KH24</strain>
    </source>
</reference>
<organism evidence="5 6">
    <name type="scientific">Lysinibacillus piscis</name>
    <dbReference type="NCBI Taxonomy" id="2518931"/>
    <lineage>
        <taxon>Bacteria</taxon>
        <taxon>Bacillati</taxon>
        <taxon>Bacillota</taxon>
        <taxon>Bacilli</taxon>
        <taxon>Bacillales</taxon>
        <taxon>Bacillaceae</taxon>
        <taxon>Lysinibacillus</taxon>
    </lineage>
</organism>
<dbReference type="PANTHER" id="PTHR44858:SF1">
    <property type="entry name" value="UDP-N-ACETYLGLUCOSAMINE--PEPTIDE N-ACETYLGLUCOSAMINYLTRANSFERASE SPINDLY-RELATED"/>
    <property type="match status" value="1"/>
</dbReference>
<dbReference type="InterPro" id="IPR019734">
    <property type="entry name" value="TPR_rpt"/>
</dbReference>
<dbReference type="PROSITE" id="PS51794">
    <property type="entry name" value="DAC"/>
    <property type="match status" value="1"/>
</dbReference>
<feature type="repeat" description="TPR" evidence="3">
    <location>
        <begin position="610"/>
        <end position="643"/>
    </location>
</feature>
<evidence type="ECO:0000313" key="6">
    <source>
        <dbReference type="Proteomes" id="UP001065593"/>
    </source>
</evidence>
<dbReference type="InterPro" id="IPR003390">
    <property type="entry name" value="DNA_integrity_scan_DisA_N"/>
</dbReference>
<keyword evidence="1" id="KW-0677">Repeat</keyword>
<feature type="repeat" description="TPR" evidence="3">
    <location>
        <begin position="678"/>
        <end position="711"/>
    </location>
</feature>
<evidence type="ECO:0000256" key="1">
    <source>
        <dbReference type="ARBA" id="ARBA00022737"/>
    </source>
</evidence>
<proteinExistence type="predicted"/>
<dbReference type="Pfam" id="PF21750">
    <property type="entry name" value="DACNH"/>
    <property type="match status" value="1"/>
</dbReference>